<dbReference type="InterPro" id="IPR003822">
    <property type="entry name" value="PAH"/>
</dbReference>
<dbReference type="PANTHER" id="PTHR12346:SF0">
    <property type="entry name" value="SIN3A, ISOFORM G"/>
    <property type="match status" value="1"/>
</dbReference>
<feature type="region of interest" description="Disordered" evidence="5">
    <location>
        <begin position="195"/>
        <end position="232"/>
    </location>
</feature>
<sequence>MRRNEASYHEQRDQFYNYSRSVDPIHPYNGPGQRLPIPRNQAKHEEMALVSHNNAHFANTPYSYPQTNYGYPFLLPGGLDRFVDRFPDRYPSHRPLVFSTPNPLETLSVKAINKMQKTCSELKVEDALGYLEEVKKKYSDNPQIYADFLQIMKKFKMKEINTECVVNMIQKLFHGNPELISAFDVFLPPEYQSDSSLLPPPLPETPAVSNPPSIKHTEHTQPVSVHTEEPPHTTISQQQIVTSNRGFLEQASRGFTQSSFDHVKLPAVNTTLPTAVYESRNSQSNDAASVKRNQSGHIDTLVSFIHFPSHPDNIYLS</sequence>
<dbReference type="Pfam" id="PF02671">
    <property type="entry name" value="PAH"/>
    <property type="match status" value="1"/>
</dbReference>
<evidence type="ECO:0000313" key="7">
    <source>
        <dbReference type="Proteomes" id="UP000031668"/>
    </source>
</evidence>
<comment type="caution">
    <text evidence="6">The sequence shown here is derived from an EMBL/GenBank/DDBJ whole genome shotgun (WGS) entry which is preliminary data.</text>
</comment>
<dbReference type="SUPFAM" id="SSF47762">
    <property type="entry name" value="PAH2 domain"/>
    <property type="match status" value="1"/>
</dbReference>
<dbReference type="PROSITE" id="PS51477">
    <property type="entry name" value="PAH"/>
    <property type="match status" value="1"/>
</dbReference>
<dbReference type="InterPro" id="IPR036600">
    <property type="entry name" value="PAH_sf"/>
</dbReference>
<accession>A0A0C2MZV3</accession>
<proteinExistence type="predicted"/>
<dbReference type="FunFam" id="1.20.1160.11:FF:000001">
    <property type="entry name" value="Paired amphipathic helix protein Sin3"/>
    <property type="match status" value="1"/>
</dbReference>
<keyword evidence="7" id="KW-1185">Reference proteome</keyword>
<keyword evidence="2" id="KW-0678">Repressor</keyword>
<dbReference type="EMBL" id="JWZT01002340">
    <property type="protein sequence ID" value="KII69625.1"/>
    <property type="molecule type" value="Genomic_DNA"/>
</dbReference>
<protein>
    <submittedName>
        <fullName evidence="6">Paired amphipathic helix protein Sin3a</fullName>
    </submittedName>
</protein>
<organism evidence="6 7">
    <name type="scientific">Thelohanellus kitauei</name>
    <name type="common">Myxosporean</name>
    <dbReference type="NCBI Taxonomy" id="669202"/>
    <lineage>
        <taxon>Eukaryota</taxon>
        <taxon>Metazoa</taxon>
        <taxon>Cnidaria</taxon>
        <taxon>Myxozoa</taxon>
        <taxon>Myxosporea</taxon>
        <taxon>Bivalvulida</taxon>
        <taxon>Platysporina</taxon>
        <taxon>Myxobolidae</taxon>
        <taxon>Thelohanellus</taxon>
    </lineage>
</organism>
<dbReference type="PANTHER" id="PTHR12346">
    <property type="entry name" value="SIN3B-RELATED"/>
    <property type="match status" value="1"/>
</dbReference>
<keyword evidence="3 4" id="KW-0539">Nucleus</keyword>
<dbReference type="AlphaFoldDB" id="A0A0C2MZV3"/>
<comment type="subcellular location">
    <subcellularLocation>
        <location evidence="1 4">Nucleus</location>
    </subcellularLocation>
</comment>
<dbReference type="GO" id="GO:0000122">
    <property type="term" value="P:negative regulation of transcription by RNA polymerase II"/>
    <property type="evidence" value="ECO:0007669"/>
    <property type="project" value="TreeGrafter"/>
</dbReference>
<reference evidence="6 7" key="1">
    <citation type="journal article" date="2014" name="Genome Biol. Evol.">
        <title>The genome of the myxosporean Thelohanellus kitauei shows adaptations to nutrient acquisition within its fish host.</title>
        <authorList>
            <person name="Yang Y."/>
            <person name="Xiong J."/>
            <person name="Zhou Z."/>
            <person name="Huo F."/>
            <person name="Miao W."/>
            <person name="Ran C."/>
            <person name="Liu Y."/>
            <person name="Zhang J."/>
            <person name="Feng J."/>
            <person name="Wang M."/>
            <person name="Wang M."/>
            <person name="Wang L."/>
            <person name="Yao B."/>
        </authorList>
    </citation>
    <scope>NUCLEOTIDE SEQUENCE [LARGE SCALE GENOMIC DNA]</scope>
    <source>
        <strain evidence="6">Wuqing</strain>
    </source>
</reference>
<evidence type="ECO:0000256" key="3">
    <source>
        <dbReference type="ARBA" id="ARBA00023242"/>
    </source>
</evidence>
<evidence type="ECO:0000256" key="5">
    <source>
        <dbReference type="SAM" id="MobiDB-lite"/>
    </source>
</evidence>
<dbReference type="InterPro" id="IPR039774">
    <property type="entry name" value="Sin3-like"/>
</dbReference>
<dbReference type="GO" id="GO:0000118">
    <property type="term" value="C:histone deacetylase complex"/>
    <property type="evidence" value="ECO:0007669"/>
    <property type="project" value="TreeGrafter"/>
</dbReference>
<dbReference type="GO" id="GO:0000785">
    <property type="term" value="C:chromatin"/>
    <property type="evidence" value="ECO:0007669"/>
    <property type="project" value="TreeGrafter"/>
</dbReference>
<evidence type="ECO:0000256" key="1">
    <source>
        <dbReference type="ARBA" id="ARBA00004123"/>
    </source>
</evidence>
<dbReference type="Proteomes" id="UP000031668">
    <property type="component" value="Unassembled WGS sequence"/>
</dbReference>
<dbReference type="OrthoDB" id="10265969at2759"/>
<dbReference type="GO" id="GO:0003714">
    <property type="term" value="F:transcription corepressor activity"/>
    <property type="evidence" value="ECO:0007669"/>
    <property type="project" value="InterPro"/>
</dbReference>
<evidence type="ECO:0000313" key="6">
    <source>
        <dbReference type="EMBL" id="KII69625.1"/>
    </source>
</evidence>
<gene>
    <name evidence="6" type="ORF">RF11_10212</name>
</gene>
<evidence type="ECO:0000256" key="4">
    <source>
        <dbReference type="PROSITE-ProRule" id="PRU00810"/>
    </source>
</evidence>
<evidence type="ECO:0000256" key="2">
    <source>
        <dbReference type="ARBA" id="ARBA00022491"/>
    </source>
</evidence>
<dbReference type="Gene3D" id="1.20.1160.11">
    <property type="entry name" value="Paired amphipathic helix"/>
    <property type="match status" value="1"/>
</dbReference>
<name>A0A0C2MZV3_THEKT</name>